<evidence type="ECO:0000256" key="1">
    <source>
        <dbReference type="ARBA" id="ARBA00001946"/>
    </source>
</evidence>
<protein>
    <submittedName>
        <fullName evidence="10">4-hydroxybenzoate polyprenyltransferase, mitochondrial</fullName>
    </submittedName>
</protein>
<feature type="transmembrane region" description="Helical" evidence="8">
    <location>
        <begin position="96"/>
        <end position="115"/>
    </location>
</feature>
<dbReference type="GO" id="GO:0008412">
    <property type="term" value="F:4-hydroxybenzoate polyprenyltransferase activity"/>
    <property type="evidence" value="ECO:0007669"/>
    <property type="project" value="TreeGrafter"/>
</dbReference>
<reference evidence="10" key="1">
    <citation type="submission" date="2020-05" db="EMBL/GenBank/DDBJ databases">
        <title>Mycena genomes resolve the evolution of fungal bioluminescence.</title>
        <authorList>
            <person name="Tsai I.J."/>
        </authorList>
    </citation>
    <scope>NUCLEOTIDE SEQUENCE</scope>
    <source>
        <strain evidence="10">171206Taipei</strain>
    </source>
</reference>
<keyword evidence="9" id="KW-0732">Signal</keyword>
<dbReference type="GO" id="GO:0005743">
    <property type="term" value="C:mitochondrial inner membrane"/>
    <property type="evidence" value="ECO:0007669"/>
    <property type="project" value="TreeGrafter"/>
</dbReference>
<feature type="transmembrane region" description="Helical" evidence="8">
    <location>
        <begin position="124"/>
        <end position="141"/>
    </location>
</feature>
<dbReference type="InterPro" id="IPR000537">
    <property type="entry name" value="UbiA_prenyltransferase"/>
</dbReference>
<name>A0A8H6SP69_9AGAR</name>
<dbReference type="PANTHER" id="PTHR11048">
    <property type="entry name" value="PRENYLTRANSFERASES"/>
    <property type="match status" value="1"/>
</dbReference>
<evidence type="ECO:0000256" key="2">
    <source>
        <dbReference type="ARBA" id="ARBA00004141"/>
    </source>
</evidence>
<dbReference type="OrthoDB" id="18170at2759"/>
<feature type="transmembrane region" description="Helical" evidence="8">
    <location>
        <begin position="218"/>
        <end position="239"/>
    </location>
</feature>
<dbReference type="CDD" id="cd13959">
    <property type="entry name" value="PT_UbiA_COQ2"/>
    <property type="match status" value="1"/>
</dbReference>
<dbReference type="RefSeq" id="XP_037220427.1">
    <property type="nucleotide sequence ID" value="XM_037362506.1"/>
</dbReference>
<evidence type="ECO:0000256" key="3">
    <source>
        <dbReference type="ARBA" id="ARBA00005985"/>
    </source>
</evidence>
<feature type="chain" id="PRO_5034723717" evidence="9">
    <location>
        <begin position="16"/>
        <end position="302"/>
    </location>
</feature>
<dbReference type="InterPro" id="IPR044878">
    <property type="entry name" value="UbiA_sf"/>
</dbReference>
<keyword evidence="6 8" id="KW-1133">Transmembrane helix</keyword>
<dbReference type="InterPro" id="IPR030470">
    <property type="entry name" value="UbiA_prenylTrfase_CS"/>
</dbReference>
<feature type="transmembrane region" description="Helical" evidence="8">
    <location>
        <begin position="69"/>
        <end position="90"/>
    </location>
</feature>
<dbReference type="PROSITE" id="PS00943">
    <property type="entry name" value="UBIA"/>
    <property type="match status" value="1"/>
</dbReference>
<comment type="subcellular location">
    <subcellularLocation>
        <location evidence="2">Membrane</location>
        <topology evidence="2">Multi-pass membrane protein</topology>
    </subcellularLocation>
</comment>
<dbReference type="PANTHER" id="PTHR11048:SF28">
    <property type="entry name" value="4-HYDROXYBENZOATE POLYPRENYLTRANSFERASE, MITOCHONDRIAL"/>
    <property type="match status" value="1"/>
</dbReference>
<organism evidence="10 11">
    <name type="scientific">Mycena indigotica</name>
    <dbReference type="NCBI Taxonomy" id="2126181"/>
    <lineage>
        <taxon>Eukaryota</taxon>
        <taxon>Fungi</taxon>
        <taxon>Dikarya</taxon>
        <taxon>Basidiomycota</taxon>
        <taxon>Agaricomycotina</taxon>
        <taxon>Agaricomycetes</taxon>
        <taxon>Agaricomycetidae</taxon>
        <taxon>Agaricales</taxon>
        <taxon>Marasmiineae</taxon>
        <taxon>Mycenaceae</taxon>
        <taxon>Mycena</taxon>
    </lineage>
</organism>
<evidence type="ECO:0000256" key="8">
    <source>
        <dbReference type="SAM" id="Phobius"/>
    </source>
</evidence>
<evidence type="ECO:0000256" key="9">
    <source>
        <dbReference type="SAM" id="SignalP"/>
    </source>
</evidence>
<keyword evidence="7 8" id="KW-0472">Membrane</keyword>
<feature type="transmembrane region" description="Helical" evidence="8">
    <location>
        <begin position="274"/>
        <end position="293"/>
    </location>
</feature>
<evidence type="ECO:0000256" key="7">
    <source>
        <dbReference type="ARBA" id="ARBA00023136"/>
    </source>
</evidence>
<dbReference type="Gene3D" id="1.10.357.140">
    <property type="entry name" value="UbiA prenyltransferase"/>
    <property type="match status" value="1"/>
</dbReference>
<dbReference type="EMBL" id="JACAZF010000005">
    <property type="protein sequence ID" value="KAF7303455.1"/>
    <property type="molecule type" value="Genomic_DNA"/>
</dbReference>
<dbReference type="AlphaFoldDB" id="A0A8H6SP69"/>
<dbReference type="GeneID" id="59345022"/>
<dbReference type="FunFam" id="1.20.120.1780:FF:000001">
    <property type="entry name" value="4-hydroxybenzoate octaprenyltransferase"/>
    <property type="match status" value="1"/>
</dbReference>
<gene>
    <name evidence="10" type="ORF">MIND_00574300</name>
</gene>
<dbReference type="Proteomes" id="UP000636479">
    <property type="component" value="Unassembled WGS sequence"/>
</dbReference>
<comment type="caution">
    <text evidence="10">The sequence shown here is derived from an EMBL/GenBank/DDBJ whole genome shotgun (WGS) entry which is preliminary data.</text>
</comment>
<dbReference type="InterPro" id="IPR039653">
    <property type="entry name" value="Prenyltransferase"/>
</dbReference>
<evidence type="ECO:0000313" key="11">
    <source>
        <dbReference type="Proteomes" id="UP000636479"/>
    </source>
</evidence>
<comment type="similarity">
    <text evidence="3">Belongs to the UbiA prenyltransferase family.</text>
</comment>
<evidence type="ECO:0000256" key="4">
    <source>
        <dbReference type="ARBA" id="ARBA00022679"/>
    </source>
</evidence>
<keyword evidence="5 8" id="KW-0812">Transmembrane</keyword>
<feature type="signal peptide" evidence="9">
    <location>
        <begin position="1"/>
        <end position="15"/>
    </location>
</feature>
<evidence type="ECO:0000256" key="5">
    <source>
        <dbReference type="ARBA" id="ARBA00022692"/>
    </source>
</evidence>
<dbReference type="Gene3D" id="1.20.120.1780">
    <property type="entry name" value="UbiA prenyltransferase"/>
    <property type="match status" value="1"/>
</dbReference>
<dbReference type="Pfam" id="PF01040">
    <property type="entry name" value="UbiA"/>
    <property type="match status" value="1"/>
</dbReference>
<keyword evidence="11" id="KW-1185">Reference proteome</keyword>
<evidence type="ECO:0000256" key="6">
    <source>
        <dbReference type="ARBA" id="ARBA00022989"/>
    </source>
</evidence>
<accession>A0A8H6SP69</accession>
<proteinExistence type="inferred from homology"/>
<feature type="transmembrane region" description="Helical" evidence="8">
    <location>
        <begin position="191"/>
        <end position="212"/>
    </location>
</feature>
<comment type="cofactor">
    <cofactor evidence="1">
        <name>Mg(2+)</name>
        <dbReference type="ChEBI" id="CHEBI:18420"/>
    </cofactor>
</comment>
<feature type="transmembrane region" description="Helical" evidence="8">
    <location>
        <begin position="147"/>
        <end position="170"/>
    </location>
</feature>
<dbReference type="GO" id="GO:0006744">
    <property type="term" value="P:ubiquinone biosynthetic process"/>
    <property type="evidence" value="ECO:0007669"/>
    <property type="project" value="TreeGrafter"/>
</dbReference>
<evidence type="ECO:0000313" key="10">
    <source>
        <dbReference type="EMBL" id="KAF7303455.1"/>
    </source>
</evidence>
<keyword evidence="4 10" id="KW-0808">Transferase</keyword>
<sequence length="302" mass="33565">MFWPFAWGLTLAAYATHTPLVVYTHGLGKSLVAAFLLRSSACTVNDIFDRDMDAGVARTKGRPLPSGRISVHAACWYLLIQYILGFSFFYFTTSGLAFVVALFQLFPLFAIYPLLKRVTYWPQAWLGFAMNFGLVTAWMWLVPAIDFPLIAAGMAGCWCWTMLYDTIYACQDIKDDVTVGVRSTAILFGDWIRTLLVACGVVLVLMLTLVGVLNHQGIAYFVVSVGGAALHLVWQYATVDLDDPKSCWRTYPFLAVQNSVRTNAHSGNFNQHSYLGLLVWLGLVIDYGLSIAVDPLSVQVFI</sequence>